<keyword evidence="1" id="KW-0812">Transmembrane</keyword>
<evidence type="ECO:0000313" key="3">
    <source>
        <dbReference type="Proteomes" id="UP000470772"/>
    </source>
</evidence>
<name>A0A6A9QP08_SULME</name>
<organism evidence="2 3">
    <name type="scientific">Sulfuracidifex metallicus DSM 6482 = JCM 9184</name>
    <dbReference type="NCBI Taxonomy" id="523847"/>
    <lineage>
        <taxon>Archaea</taxon>
        <taxon>Thermoproteota</taxon>
        <taxon>Thermoprotei</taxon>
        <taxon>Sulfolobales</taxon>
        <taxon>Sulfolobaceae</taxon>
        <taxon>Sulfuracidifex</taxon>
    </lineage>
</organism>
<reference evidence="2 3" key="1">
    <citation type="submission" date="2019-10" db="EMBL/GenBank/DDBJ databases">
        <title>Sequencing and Assembly of Multiple Reported Metal-Biooxidizing Members of the Extremely Thermoacidophilic Archaeal Family Sulfolobaceae.</title>
        <authorList>
            <person name="Counts J.A."/>
            <person name="Kelly R.M."/>
        </authorList>
    </citation>
    <scope>NUCLEOTIDE SEQUENCE [LARGE SCALE GENOMIC DNA]</scope>
    <source>
        <strain evidence="2 3">DSM 6482</strain>
    </source>
</reference>
<proteinExistence type="predicted"/>
<evidence type="ECO:0008006" key="4">
    <source>
        <dbReference type="Google" id="ProtNLM"/>
    </source>
</evidence>
<evidence type="ECO:0000313" key="2">
    <source>
        <dbReference type="EMBL" id="MUN29468.1"/>
    </source>
</evidence>
<feature type="transmembrane region" description="Helical" evidence="1">
    <location>
        <begin position="9"/>
        <end position="29"/>
    </location>
</feature>
<feature type="transmembrane region" description="Helical" evidence="1">
    <location>
        <begin position="114"/>
        <end position="137"/>
    </location>
</feature>
<comment type="caution">
    <text evidence="2">The sequence shown here is derived from an EMBL/GenBank/DDBJ whole genome shotgun (WGS) entry which is preliminary data.</text>
</comment>
<feature type="transmembrane region" description="Helical" evidence="1">
    <location>
        <begin position="74"/>
        <end position="94"/>
    </location>
</feature>
<feature type="transmembrane region" description="Helical" evidence="1">
    <location>
        <begin position="149"/>
        <end position="171"/>
    </location>
</feature>
<keyword evidence="1" id="KW-0472">Membrane</keyword>
<protein>
    <recommendedName>
        <fullName evidence="4">Stage II sporulation protein M</fullName>
    </recommendedName>
</protein>
<sequence length="179" mass="19308">MDRNTDPKIFLYMLIINIALTTVISALPGSSLLGKSISNQLQSEVPSPSSNYLVSGAYIGMHNFLLALGMSIPFVGLAWGLFVLGDTAYAFASLGAMNKVPGVLLASNEAFLPFFWFEFICYSVMMGESFILGRAITKGNLNKSILRDYAFIIIGVGLTLLISGYVEAAFINLETSLGI</sequence>
<keyword evidence="1" id="KW-1133">Transmembrane helix</keyword>
<gene>
    <name evidence="2" type="ORF">GC250_08465</name>
</gene>
<dbReference type="EMBL" id="WGGD01000005">
    <property type="protein sequence ID" value="MUN29468.1"/>
    <property type="molecule type" value="Genomic_DNA"/>
</dbReference>
<evidence type="ECO:0000256" key="1">
    <source>
        <dbReference type="SAM" id="Phobius"/>
    </source>
</evidence>
<keyword evidence="3" id="KW-1185">Reference proteome</keyword>
<dbReference type="RefSeq" id="WP_054838298.1">
    <property type="nucleotide sequence ID" value="NZ_BBBY01000007.1"/>
</dbReference>
<dbReference type="AlphaFoldDB" id="A0A6A9QP08"/>
<accession>A0A6A9QP08</accession>
<dbReference type="Proteomes" id="UP000470772">
    <property type="component" value="Unassembled WGS sequence"/>
</dbReference>
<dbReference type="OrthoDB" id="33593at2157"/>